<dbReference type="InterPro" id="IPR006073">
    <property type="entry name" value="GTP-bd"/>
</dbReference>
<dbReference type="InterPro" id="IPR015349">
    <property type="entry name" value="OCT_dom"/>
</dbReference>
<dbReference type="NCBIfam" id="TIGR02729">
    <property type="entry name" value="Obg_CgtA"/>
    <property type="match status" value="1"/>
</dbReference>
<accession>A0A6J4H1E2</accession>
<dbReference type="PANTHER" id="PTHR11702">
    <property type="entry name" value="DEVELOPMENTALLY REGULATED GTP-BINDING PROTEIN-RELATED"/>
    <property type="match status" value="1"/>
</dbReference>
<dbReference type="AlphaFoldDB" id="A0A6J4H1E2"/>
<comment type="caution">
    <text evidence="9">Lacks conserved residue(s) required for the propagation of feature annotation.</text>
</comment>
<dbReference type="InterPro" id="IPR027417">
    <property type="entry name" value="P-loop_NTPase"/>
</dbReference>
<evidence type="ECO:0000256" key="9">
    <source>
        <dbReference type="HAMAP-Rule" id="MF_01454"/>
    </source>
</evidence>
<dbReference type="InterPro" id="IPR006169">
    <property type="entry name" value="GTP1_OBG_dom"/>
</dbReference>
<comment type="subunit">
    <text evidence="9">Monomer.</text>
</comment>
<keyword evidence="8 9" id="KW-0342">GTP-binding</keyword>
<sequence length="433" mass="47249">MADWVDQARITITAGDGGDGLATFRREKYVPRGGPDGGDGGRGGHVYLEVNPQLNTLLRFRFEQKFTAERGSSGGSARKHGRDGKDLVIHVPPGTVVRTEIDGEPYVVDLVAPGQRLLAAQGGKGGLGNVHFATSTHQAPRMAELGEPGEAFELELELKLIADVGLIGFPNAGKSTLLATISAARPKIANYPFTTLSPNLGVVEVGDQGFVVADNPGLIEGAHAGVGLGHDFLRHVERTRLLVHVVDAAGTDGRDPLDDYHKINEELRLYQPELADRPQIVALNKQDVPEAKAQVARFRRKLHLDKEMLFPISAATGDGVPALLQHVAAVLREQPNPLAERPRSTEELRWPVPPRDPNAFTVEREGDGFRVRGERIERLVSMLNFAQQESLDRLQRVLERTGISEALRNAGVEEGDPVRIEKAELEWSEELGR</sequence>
<protein>
    <recommendedName>
        <fullName evidence="9">GTPase Obg</fullName>
        <ecNumber evidence="9">3.6.5.-</ecNumber>
    </recommendedName>
    <alternativeName>
        <fullName evidence="9">GTP-binding protein Obg</fullName>
    </alternativeName>
</protein>
<dbReference type="Pfam" id="PF01926">
    <property type="entry name" value="MMR_HSR1"/>
    <property type="match status" value="1"/>
</dbReference>
<evidence type="ECO:0000256" key="5">
    <source>
        <dbReference type="ARBA" id="ARBA00022741"/>
    </source>
</evidence>
<dbReference type="InterPro" id="IPR036346">
    <property type="entry name" value="GTP-bd_prot_GTP1/OBG_C_sf"/>
</dbReference>
<comment type="similarity">
    <text evidence="2 9">Belongs to the TRAFAC class OBG-HflX-like GTPase superfamily. OBG GTPase family.</text>
</comment>
<dbReference type="GO" id="GO:0003924">
    <property type="term" value="F:GTPase activity"/>
    <property type="evidence" value="ECO:0007669"/>
    <property type="project" value="UniProtKB-UniRule"/>
</dbReference>
<feature type="domain" description="Obg" evidence="13">
    <location>
        <begin position="2"/>
        <end position="161"/>
    </location>
</feature>
<dbReference type="InterPro" id="IPR031167">
    <property type="entry name" value="G_OBG"/>
</dbReference>
<dbReference type="SUPFAM" id="SSF102741">
    <property type="entry name" value="Obg GTP-binding protein C-terminal domain"/>
    <property type="match status" value="1"/>
</dbReference>
<dbReference type="Pfam" id="PF01018">
    <property type="entry name" value="GTP1_OBG"/>
    <property type="match status" value="1"/>
</dbReference>
<keyword evidence="7 9" id="KW-0460">Magnesium</keyword>
<dbReference type="PROSITE" id="PS51710">
    <property type="entry name" value="G_OBG"/>
    <property type="match status" value="1"/>
</dbReference>
<feature type="binding site" evidence="9">
    <location>
        <position position="195"/>
    </location>
    <ligand>
        <name>Mg(2+)</name>
        <dbReference type="ChEBI" id="CHEBI:18420"/>
    </ligand>
</feature>
<evidence type="ECO:0000256" key="2">
    <source>
        <dbReference type="ARBA" id="ARBA00007699"/>
    </source>
</evidence>
<keyword evidence="4 9" id="KW-0479">Metal-binding</keyword>
<feature type="binding site" evidence="9">
    <location>
        <begin position="284"/>
        <end position="287"/>
    </location>
    <ligand>
        <name>GTP</name>
        <dbReference type="ChEBI" id="CHEBI:37565"/>
    </ligand>
</feature>
<feature type="binding site" evidence="9">
    <location>
        <begin position="168"/>
        <end position="175"/>
    </location>
    <ligand>
        <name>GTP</name>
        <dbReference type="ChEBI" id="CHEBI:37565"/>
    </ligand>
</feature>
<dbReference type="NCBIfam" id="NF008955">
    <property type="entry name" value="PRK12297.1"/>
    <property type="match status" value="1"/>
</dbReference>
<dbReference type="CDD" id="cd01898">
    <property type="entry name" value="Obg"/>
    <property type="match status" value="1"/>
</dbReference>
<evidence type="ECO:0000256" key="7">
    <source>
        <dbReference type="ARBA" id="ARBA00022842"/>
    </source>
</evidence>
<reference evidence="14" key="1">
    <citation type="submission" date="2020-02" db="EMBL/GenBank/DDBJ databases">
        <authorList>
            <person name="Meier V. D."/>
        </authorList>
    </citation>
    <scope>NUCLEOTIDE SEQUENCE</scope>
    <source>
        <strain evidence="14">AVDCRST_MAG26</strain>
    </source>
</reference>
<dbReference type="PANTHER" id="PTHR11702:SF31">
    <property type="entry name" value="MITOCHONDRIAL RIBOSOME-ASSOCIATED GTPASE 2"/>
    <property type="match status" value="1"/>
</dbReference>
<dbReference type="EMBL" id="CADCTK010000039">
    <property type="protein sequence ID" value="CAA9212320.1"/>
    <property type="molecule type" value="Genomic_DNA"/>
</dbReference>
<proteinExistence type="inferred from homology"/>
<dbReference type="NCBIfam" id="NF008956">
    <property type="entry name" value="PRK12299.1"/>
    <property type="match status" value="1"/>
</dbReference>
<dbReference type="GO" id="GO:0005525">
    <property type="term" value="F:GTP binding"/>
    <property type="evidence" value="ECO:0007669"/>
    <property type="project" value="UniProtKB-UniRule"/>
</dbReference>
<dbReference type="NCBIfam" id="NF008954">
    <property type="entry name" value="PRK12296.1"/>
    <property type="match status" value="1"/>
</dbReference>
<comment type="subcellular location">
    <subcellularLocation>
        <location evidence="9">Cytoplasm</location>
    </subcellularLocation>
</comment>
<comment type="function">
    <text evidence="9">An essential GTPase which binds GTP, GDP and possibly (p)ppGpp with moderate affinity, with high nucleotide exchange rates and a fairly low GTP hydrolysis rate. Plays a role in control of the cell cycle, stress response, ribosome biogenesis and in those bacteria that undergo differentiation, in morphogenesis control.</text>
</comment>
<dbReference type="FunFam" id="2.70.210.12:FF:000001">
    <property type="entry name" value="GTPase Obg"/>
    <property type="match status" value="1"/>
</dbReference>
<dbReference type="InterPro" id="IPR014100">
    <property type="entry name" value="GTP-bd_Obg/CgtA"/>
</dbReference>
<keyword evidence="6 9" id="KW-0378">Hydrolase</keyword>
<evidence type="ECO:0000259" key="11">
    <source>
        <dbReference type="PROSITE" id="PS51710"/>
    </source>
</evidence>
<feature type="compositionally biased region" description="Basic and acidic residues" evidence="10">
    <location>
        <begin position="340"/>
        <end position="349"/>
    </location>
</feature>
<evidence type="ECO:0000256" key="1">
    <source>
        <dbReference type="ARBA" id="ARBA00001946"/>
    </source>
</evidence>
<feature type="domain" description="OCT" evidence="12">
    <location>
        <begin position="352"/>
        <end position="429"/>
    </location>
</feature>
<evidence type="ECO:0000256" key="10">
    <source>
        <dbReference type="SAM" id="MobiDB-lite"/>
    </source>
</evidence>
<dbReference type="SUPFAM" id="SSF52540">
    <property type="entry name" value="P-loop containing nucleoside triphosphate hydrolases"/>
    <property type="match status" value="1"/>
</dbReference>
<dbReference type="PROSITE" id="PS51883">
    <property type="entry name" value="OBG"/>
    <property type="match status" value="1"/>
</dbReference>
<feature type="binding site" evidence="9">
    <location>
        <begin position="193"/>
        <end position="197"/>
    </location>
    <ligand>
        <name>GTP</name>
        <dbReference type="ChEBI" id="CHEBI:37565"/>
    </ligand>
</feature>
<organism evidence="14">
    <name type="scientific">uncultured Chloroflexia bacterium</name>
    <dbReference type="NCBI Taxonomy" id="1672391"/>
    <lineage>
        <taxon>Bacteria</taxon>
        <taxon>Bacillati</taxon>
        <taxon>Chloroflexota</taxon>
        <taxon>Chloroflexia</taxon>
        <taxon>environmental samples</taxon>
    </lineage>
</organism>
<evidence type="ECO:0000256" key="4">
    <source>
        <dbReference type="ARBA" id="ARBA00022723"/>
    </source>
</evidence>
<comment type="cofactor">
    <cofactor evidence="1 9">
        <name>Mg(2+)</name>
        <dbReference type="ChEBI" id="CHEBI:18420"/>
    </cofactor>
</comment>
<dbReference type="SUPFAM" id="SSF82051">
    <property type="entry name" value="Obg GTP-binding protein N-terminal domain"/>
    <property type="match status" value="1"/>
</dbReference>
<keyword evidence="3 9" id="KW-0963">Cytoplasm</keyword>
<dbReference type="InterPro" id="IPR045086">
    <property type="entry name" value="OBG_GTPase"/>
</dbReference>
<evidence type="ECO:0000313" key="14">
    <source>
        <dbReference type="EMBL" id="CAA9212320.1"/>
    </source>
</evidence>
<feature type="domain" description="OBG-type G" evidence="11">
    <location>
        <begin position="162"/>
        <end position="332"/>
    </location>
</feature>
<dbReference type="GO" id="GO:0000287">
    <property type="term" value="F:magnesium ion binding"/>
    <property type="evidence" value="ECO:0007669"/>
    <property type="project" value="InterPro"/>
</dbReference>
<dbReference type="InterPro" id="IPR036726">
    <property type="entry name" value="GTP1_OBG_dom_sf"/>
</dbReference>
<dbReference type="NCBIfam" id="TIGR03595">
    <property type="entry name" value="Obg_CgtA_exten"/>
    <property type="match status" value="1"/>
</dbReference>
<dbReference type="GO" id="GO:0042254">
    <property type="term" value="P:ribosome biogenesis"/>
    <property type="evidence" value="ECO:0007669"/>
    <property type="project" value="UniProtKB-UniRule"/>
</dbReference>
<dbReference type="Gene3D" id="3.40.50.300">
    <property type="entry name" value="P-loop containing nucleotide triphosphate hydrolases"/>
    <property type="match status" value="1"/>
</dbReference>
<dbReference type="Gene3D" id="2.70.210.12">
    <property type="entry name" value="GTP1/OBG domain"/>
    <property type="match status" value="1"/>
</dbReference>
<evidence type="ECO:0000256" key="6">
    <source>
        <dbReference type="ARBA" id="ARBA00022801"/>
    </source>
</evidence>
<gene>
    <name evidence="9" type="primary">obg</name>
    <name evidence="14" type="ORF">AVDCRST_MAG26-161</name>
</gene>
<evidence type="ECO:0000259" key="13">
    <source>
        <dbReference type="PROSITE" id="PS51883"/>
    </source>
</evidence>
<feature type="region of interest" description="Disordered" evidence="10">
    <location>
        <begin position="337"/>
        <end position="359"/>
    </location>
</feature>
<dbReference type="GO" id="GO:0005737">
    <property type="term" value="C:cytoplasm"/>
    <property type="evidence" value="ECO:0007669"/>
    <property type="project" value="UniProtKB-SubCell"/>
</dbReference>
<dbReference type="Gene3D" id="3.30.300.350">
    <property type="entry name" value="GTP-binding protein OBG, C-terminal domain"/>
    <property type="match status" value="1"/>
</dbReference>
<dbReference type="Pfam" id="PF09269">
    <property type="entry name" value="DUF1967"/>
    <property type="match status" value="1"/>
</dbReference>
<keyword evidence="5 9" id="KW-0547">Nucleotide-binding</keyword>
<evidence type="ECO:0000256" key="8">
    <source>
        <dbReference type="ARBA" id="ARBA00023134"/>
    </source>
</evidence>
<evidence type="ECO:0000256" key="3">
    <source>
        <dbReference type="ARBA" id="ARBA00022490"/>
    </source>
</evidence>
<evidence type="ECO:0000259" key="12">
    <source>
        <dbReference type="PROSITE" id="PS51881"/>
    </source>
</evidence>
<feature type="binding site" evidence="9">
    <location>
        <position position="175"/>
    </location>
    <ligand>
        <name>Mg(2+)</name>
        <dbReference type="ChEBI" id="CHEBI:18420"/>
    </ligand>
</feature>
<feature type="binding site" evidence="9">
    <location>
        <begin position="313"/>
        <end position="315"/>
    </location>
    <ligand>
        <name>GTP</name>
        <dbReference type="ChEBI" id="CHEBI:37565"/>
    </ligand>
</feature>
<name>A0A6J4H1E2_9CHLR</name>
<dbReference type="EC" id="3.6.5.-" evidence="9"/>
<dbReference type="PROSITE" id="PS51881">
    <property type="entry name" value="OCT"/>
    <property type="match status" value="1"/>
</dbReference>
<dbReference type="PRINTS" id="PR00326">
    <property type="entry name" value="GTP1OBG"/>
</dbReference>
<dbReference type="HAMAP" id="MF_01454">
    <property type="entry name" value="GTPase_Obg"/>
    <property type="match status" value="1"/>
</dbReference>